<dbReference type="AlphaFoldDB" id="A0A267HRZ2"/>
<comment type="caution">
    <text evidence="1">The sequence shown here is derived from an EMBL/GenBank/DDBJ whole genome shotgun (WGS) entry which is preliminary data.</text>
</comment>
<name>A0A267HRZ2_9ENTE</name>
<evidence type="ECO:0000313" key="2">
    <source>
        <dbReference type="Proteomes" id="UP000216797"/>
    </source>
</evidence>
<dbReference type="RefSeq" id="WP_095006934.1">
    <property type="nucleotide sequence ID" value="NZ_LHUG01000008.1"/>
</dbReference>
<dbReference type="EMBL" id="LHUG01000008">
    <property type="protein sequence ID" value="PAB00288.1"/>
    <property type="molecule type" value="Genomic_DNA"/>
</dbReference>
<evidence type="ECO:0008006" key="3">
    <source>
        <dbReference type="Google" id="ProtNLM"/>
    </source>
</evidence>
<dbReference type="Proteomes" id="UP000216797">
    <property type="component" value="Unassembled WGS sequence"/>
</dbReference>
<gene>
    <name evidence="1" type="ORF">AKL21_09870</name>
</gene>
<sequence>MKIEVIRTLNYIKKHPYCNMKQFMKQEQLTRRCATKSMRLVIHRKWVSVNEFQQFYLTEKGKEQLIQRIETEKRNTIYRKS</sequence>
<organism evidence="1 2">
    <name type="scientific">Enterococcus canintestini</name>
    <dbReference type="NCBI Taxonomy" id="317010"/>
    <lineage>
        <taxon>Bacteria</taxon>
        <taxon>Bacillati</taxon>
        <taxon>Bacillota</taxon>
        <taxon>Bacilli</taxon>
        <taxon>Lactobacillales</taxon>
        <taxon>Enterococcaceae</taxon>
        <taxon>Enterococcus</taxon>
    </lineage>
</organism>
<protein>
    <recommendedName>
        <fullName evidence="3">MarR family transcriptional regulator</fullName>
    </recommendedName>
</protein>
<keyword evidence="2" id="KW-1185">Reference proteome</keyword>
<reference evidence="1 2" key="1">
    <citation type="submission" date="2015-08" db="EMBL/GenBank/DDBJ databases">
        <title>Enterococcus genome sequence.</title>
        <authorList>
            <person name="Acedo J.Z."/>
            <person name="Vederas J.C."/>
        </authorList>
    </citation>
    <scope>NUCLEOTIDE SEQUENCE [LARGE SCALE GENOMIC DNA]</scope>
    <source>
        <strain evidence="1 2">49</strain>
    </source>
</reference>
<accession>A0A267HRZ2</accession>
<proteinExistence type="predicted"/>
<evidence type="ECO:0000313" key="1">
    <source>
        <dbReference type="EMBL" id="PAB00288.1"/>
    </source>
</evidence>